<feature type="domain" description="Protein kinase" evidence="7">
    <location>
        <begin position="20"/>
        <end position="76"/>
    </location>
</feature>
<dbReference type="Proteomes" id="UP001472677">
    <property type="component" value="Unassembled WGS sequence"/>
</dbReference>
<dbReference type="Gene3D" id="3.30.200.20">
    <property type="entry name" value="Phosphorylase Kinase, domain 1"/>
    <property type="match status" value="1"/>
</dbReference>
<sequence length="76" mass="8766">MYQDVVPISFSFVEIVRMTNSFEEEIGKGSFETVYKGTIPDGPTVVAVKRLENVSSQGEREFQTEMKTIRRTHHRN</sequence>
<dbReference type="PANTHER" id="PTHR47974">
    <property type="entry name" value="OS07G0415500 PROTEIN"/>
    <property type="match status" value="1"/>
</dbReference>
<evidence type="ECO:0000256" key="5">
    <source>
        <dbReference type="ARBA" id="ARBA00023136"/>
    </source>
</evidence>
<dbReference type="SUPFAM" id="SSF56112">
    <property type="entry name" value="Protein kinase-like (PK-like)"/>
    <property type="match status" value="1"/>
</dbReference>
<feature type="region of interest" description="Disordered" evidence="6">
    <location>
        <begin position="57"/>
        <end position="76"/>
    </location>
</feature>
<organism evidence="8 9">
    <name type="scientific">Hibiscus sabdariffa</name>
    <name type="common">roselle</name>
    <dbReference type="NCBI Taxonomy" id="183260"/>
    <lineage>
        <taxon>Eukaryota</taxon>
        <taxon>Viridiplantae</taxon>
        <taxon>Streptophyta</taxon>
        <taxon>Embryophyta</taxon>
        <taxon>Tracheophyta</taxon>
        <taxon>Spermatophyta</taxon>
        <taxon>Magnoliopsida</taxon>
        <taxon>eudicotyledons</taxon>
        <taxon>Gunneridae</taxon>
        <taxon>Pentapetalae</taxon>
        <taxon>rosids</taxon>
        <taxon>malvids</taxon>
        <taxon>Malvales</taxon>
        <taxon>Malvaceae</taxon>
        <taxon>Malvoideae</taxon>
        <taxon>Hibiscus</taxon>
    </lineage>
</organism>
<keyword evidence="5" id="KW-0472">Membrane</keyword>
<dbReference type="InterPro" id="IPR000719">
    <property type="entry name" value="Prot_kinase_dom"/>
</dbReference>
<dbReference type="EMBL" id="JBBPBM010000007">
    <property type="protein sequence ID" value="KAK8575354.1"/>
    <property type="molecule type" value="Genomic_DNA"/>
</dbReference>
<name>A0ABR2FAI9_9ROSI</name>
<reference evidence="8 9" key="1">
    <citation type="journal article" date="2024" name="G3 (Bethesda)">
        <title>Genome assembly of Hibiscus sabdariffa L. provides insights into metabolisms of medicinal natural products.</title>
        <authorList>
            <person name="Kim T."/>
        </authorList>
    </citation>
    <scope>NUCLEOTIDE SEQUENCE [LARGE SCALE GENOMIC DNA]</scope>
    <source>
        <strain evidence="8">TK-2024</strain>
        <tissue evidence="8">Old leaves</tissue>
    </source>
</reference>
<accession>A0ABR2FAI9</accession>
<dbReference type="InterPro" id="IPR001245">
    <property type="entry name" value="Ser-Thr/Tyr_kinase_cat_dom"/>
</dbReference>
<evidence type="ECO:0000256" key="2">
    <source>
        <dbReference type="ARBA" id="ARBA00022692"/>
    </source>
</evidence>
<dbReference type="InterPro" id="IPR011009">
    <property type="entry name" value="Kinase-like_dom_sf"/>
</dbReference>
<feature type="compositionally biased region" description="Basic and acidic residues" evidence="6">
    <location>
        <begin position="58"/>
        <end position="68"/>
    </location>
</feature>
<evidence type="ECO:0000256" key="3">
    <source>
        <dbReference type="ARBA" id="ARBA00022729"/>
    </source>
</evidence>
<keyword evidence="2" id="KW-0812">Transmembrane</keyword>
<keyword evidence="9" id="KW-1185">Reference proteome</keyword>
<protein>
    <recommendedName>
        <fullName evidence="7">Protein kinase domain-containing protein</fullName>
    </recommendedName>
</protein>
<keyword evidence="4" id="KW-1133">Transmembrane helix</keyword>
<evidence type="ECO:0000256" key="4">
    <source>
        <dbReference type="ARBA" id="ARBA00022989"/>
    </source>
</evidence>
<gene>
    <name evidence="8" type="ORF">V6N12_063029</name>
</gene>
<dbReference type="PROSITE" id="PS50011">
    <property type="entry name" value="PROTEIN_KINASE_DOM"/>
    <property type="match status" value="1"/>
</dbReference>
<evidence type="ECO:0000256" key="1">
    <source>
        <dbReference type="ARBA" id="ARBA00004167"/>
    </source>
</evidence>
<evidence type="ECO:0000313" key="9">
    <source>
        <dbReference type="Proteomes" id="UP001472677"/>
    </source>
</evidence>
<comment type="caution">
    <text evidence="8">The sequence shown here is derived from an EMBL/GenBank/DDBJ whole genome shotgun (WGS) entry which is preliminary data.</text>
</comment>
<evidence type="ECO:0000259" key="7">
    <source>
        <dbReference type="PROSITE" id="PS50011"/>
    </source>
</evidence>
<proteinExistence type="predicted"/>
<evidence type="ECO:0000256" key="6">
    <source>
        <dbReference type="SAM" id="MobiDB-lite"/>
    </source>
</evidence>
<keyword evidence="3" id="KW-0732">Signal</keyword>
<dbReference type="PANTHER" id="PTHR47974:SF18">
    <property type="entry name" value="RECEPTOR-LIKE SERINE_THREONINE-PROTEIN KINASE"/>
    <property type="match status" value="1"/>
</dbReference>
<dbReference type="Pfam" id="PF07714">
    <property type="entry name" value="PK_Tyr_Ser-Thr"/>
    <property type="match status" value="1"/>
</dbReference>
<evidence type="ECO:0000313" key="8">
    <source>
        <dbReference type="EMBL" id="KAK8575354.1"/>
    </source>
</evidence>
<comment type="subcellular location">
    <subcellularLocation>
        <location evidence="1">Membrane</location>
        <topology evidence="1">Single-pass membrane protein</topology>
    </subcellularLocation>
</comment>